<comment type="function">
    <text evidence="1 8">Involved in DNA repair and RecF pathway recombination.</text>
</comment>
<dbReference type="Proteomes" id="UP000228987">
    <property type="component" value="Unassembled WGS sequence"/>
</dbReference>
<proteinExistence type="inferred from homology"/>
<dbReference type="InterPro" id="IPR037278">
    <property type="entry name" value="ARFGAP/RecO"/>
</dbReference>
<organism evidence="10 11">
    <name type="scientific">SAR86 cluster bacterium</name>
    <dbReference type="NCBI Taxonomy" id="2030880"/>
    <lineage>
        <taxon>Bacteria</taxon>
        <taxon>Pseudomonadati</taxon>
        <taxon>Pseudomonadota</taxon>
        <taxon>Gammaproteobacteria</taxon>
        <taxon>SAR86 cluster</taxon>
    </lineage>
</organism>
<evidence type="ECO:0000313" key="10">
    <source>
        <dbReference type="EMBL" id="PCJ39932.1"/>
    </source>
</evidence>
<comment type="caution">
    <text evidence="10">The sequence shown here is derived from an EMBL/GenBank/DDBJ whole genome shotgun (WGS) entry which is preliminary data.</text>
</comment>
<evidence type="ECO:0000256" key="6">
    <source>
        <dbReference type="ARBA" id="ARBA00023204"/>
    </source>
</evidence>
<dbReference type="Gene3D" id="1.20.1440.120">
    <property type="entry name" value="Recombination protein O, C-terminal domain"/>
    <property type="match status" value="1"/>
</dbReference>
<dbReference type="Gene3D" id="2.40.50.140">
    <property type="entry name" value="Nucleic acid-binding proteins"/>
    <property type="match status" value="1"/>
</dbReference>
<dbReference type="GO" id="GO:0006310">
    <property type="term" value="P:DNA recombination"/>
    <property type="evidence" value="ECO:0007669"/>
    <property type="project" value="UniProtKB-UniRule"/>
</dbReference>
<dbReference type="SUPFAM" id="SSF50249">
    <property type="entry name" value="Nucleic acid-binding proteins"/>
    <property type="match status" value="1"/>
</dbReference>
<dbReference type="SUPFAM" id="SSF57863">
    <property type="entry name" value="ArfGap/RecO-like zinc finger"/>
    <property type="match status" value="1"/>
</dbReference>
<evidence type="ECO:0000256" key="1">
    <source>
        <dbReference type="ARBA" id="ARBA00003065"/>
    </source>
</evidence>
<evidence type="ECO:0000256" key="2">
    <source>
        <dbReference type="ARBA" id="ARBA00007452"/>
    </source>
</evidence>
<gene>
    <name evidence="8 10" type="primary">recO</name>
    <name evidence="10" type="ORF">COA71_12190</name>
</gene>
<accession>A0A2A5C802</accession>
<dbReference type="Pfam" id="PF02565">
    <property type="entry name" value="RecO_C"/>
    <property type="match status" value="1"/>
</dbReference>
<comment type="similarity">
    <text evidence="2 8">Belongs to the RecO family.</text>
</comment>
<keyword evidence="6 8" id="KW-0234">DNA repair</keyword>
<evidence type="ECO:0000256" key="8">
    <source>
        <dbReference type="HAMAP-Rule" id="MF_00201"/>
    </source>
</evidence>
<dbReference type="NCBIfam" id="TIGR00613">
    <property type="entry name" value="reco"/>
    <property type="match status" value="1"/>
</dbReference>
<dbReference type="InterPro" id="IPR003717">
    <property type="entry name" value="RecO"/>
</dbReference>
<dbReference type="InterPro" id="IPR012340">
    <property type="entry name" value="NA-bd_OB-fold"/>
</dbReference>
<dbReference type="EMBL" id="NVWI01000011">
    <property type="protein sequence ID" value="PCJ39932.1"/>
    <property type="molecule type" value="Genomic_DNA"/>
</dbReference>
<dbReference type="HAMAP" id="MF_00201">
    <property type="entry name" value="RecO"/>
    <property type="match status" value="1"/>
</dbReference>
<dbReference type="PANTHER" id="PTHR33991">
    <property type="entry name" value="DNA REPAIR PROTEIN RECO"/>
    <property type="match status" value="1"/>
</dbReference>
<dbReference type="InterPro" id="IPR022572">
    <property type="entry name" value="DNA_rep/recomb_RecO_N"/>
</dbReference>
<protein>
    <recommendedName>
        <fullName evidence="3 8">DNA repair protein RecO</fullName>
    </recommendedName>
    <alternativeName>
        <fullName evidence="7 8">Recombination protein O</fullName>
    </alternativeName>
</protein>
<keyword evidence="4 8" id="KW-0227">DNA damage</keyword>
<dbReference type="GO" id="GO:0043590">
    <property type="term" value="C:bacterial nucleoid"/>
    <property type="evidence" value="ECO:0007669"/>
    <property type="project" value="TreeGrafter"/>
</dbReference>
<dbReference type="AlphaFoldDB" id="A0A2A5C802"/>
<keyword evidence="5 8" id="KW-0233">DNA recombination</keyword>
<feature type="domain" description="DNA replication/recombination mediator RecO N-terminal" evidence="9">
    <location>
        <begin position="7"/>
        <end position="76"/>
    </location>
</feature>
<evidence type="ECO:0000259" key="9">
    <source>
        <dbReference type="Pfam" id="PF11967"/>
    </source>
</evidence>
<evidence type="ECO:0000256" key="4">
    <source>
        <dbReference type="ARBA" id="ARBA00022763"/>
    </source>
</evidence>
<reference evidence="11" key="1">
    <citation type="submission" date="2017-08" db="EMBL/GenBank/DDBJ databases">
        <title>A dynamic microbial community with high functional redundancy inhabits the cold, oxic subseafloor aquifer.</title>
        <authorList>
            <person name="Tully B.J."/>
            <person name="Wheat C.G."/>
            <person name="Glazer B.T."/>
            <person name="Huber J.A."/>
        </authorList>
    </citation>
    <scope>NUCLEOTIDE SEQUENCE [LARGE SCALE GENOMIC DNA]</scope>
</reference>
<sequence>MANLIQSQPAYLLHSRPYRDTSLLVDFITQDFGRIRAVAKGVRSPKSRTRALLQPFIPLIINLSGKSELKTLGQVESQTNSVALKHKALFAAMYVNELLVRLIHKQESDIEIFSLYAETLIKLSVNAEIEPVLRSFELNLLELLGYGIDFSVLDELAKNDKRIHWYYFHHDSGFERVNEANAKTEKYFSNHALQQIADRNFIEPETQKSAKRLLRAAFSAHLGDKPLSSRNLFRKNNG</sequence>
<evidence type="ECO:0000256" key="3">
    <source>
        <dbReference type="ARBA" id="ARBA00021310"/>
    </source>
</evidence>
<evidence type="ECO:0000313" key="11">
    <source>
        <dbReference type="Proteomes" id="UP000228987"/>
    </source>
</evidence>
<dbReference type="PANTHER" id="PTHR33991:SF1">
    <property type="entry name" value="DNA REPAIR PROTEIN RECO"/>
    <property type="match status" value="1"/>
</dbReference>
<dbReference type="InterPro" id="IPR042242">
    <property type="entry name" value="RecO_C"/>
</dbReference>
<evidence type="ECO:0000256" key="5">
    <source>
        <dbReference type="ARBA" id="ARBA00023172"/>
    </source>
</evidence>
<name>A0A2A5C802_9GAMM</name>
<evidence type="ECO:0000256" key="7">
    <source>
        <dbReference type="ARBA" id="ARBA00033409"/>
    </source>
</evidence>
<dbReference type="GO" id="GO:0006302">
    <property type="term" value="P:double-strand break repair"/>
    <property type="evidence" value="ECO:0007669"/>
    <property type="project" value="TreeGrafter"/>
</dbReference>
<dbReference type="Pfam" id="PF11967">
    <property type="entry name" value="RecO_N"/>
    <property type="match status" value="1"/>
</dbReference>